<dbReference type="EMBL" id="CP102332">
    <property type="protein sequence ID" value="UUS33594.1"/>
    <property type="molecule type" value="Genomic_DNA"/>
</dbReference>
<dbReference type="RefSeq" id="WP_198549442.1">
    <property type="nucleotide sequence ID" value="NZ_CP102332.1"/>
</dbReference>
<name>A0ABY5NC66_9ACTN</name>
<proteinExistence type="predicted"/>
<dbReference type="Proteomes" id="UP001060150">
    <property type="component" value="Chromosome"/>
</dbReference>
<accession>A0ABY5NC66</accession>
<gene>
    <name evidence="1" type="ORF">NRO40_24050</name>
</gene>
<evidence type="ECO:0000313" key="1">
    <source>
        <dbReference type="EMBL" id="UUS33594.1"/>
    </source>
</evidence>
<reference evidence="1" key="1">
    <citation type="submission" date="2022-08" db="EMBL/GenBank/DDBJ databases">
        <title>Streptomyces changanensis sp. nov., an actinomycete isolated from soil.</title>
        <authorList>
            <person name="Wu H."/>
            <person name="Han L."/>
        </authorList>
    </citation>
    <scope>NUCLEOTIDE SEQUENCE</scope>
    <source>
        <strain evidence="1">HL-66</strain>
    </source>
</reference>
<sequence length="56" mass="6526">MTTHPQIADSPIYDRLVEEHGDVLDEVRRLAETAHEQAERMLDWDALDLPREPEQS</sequence>
<keyword evidence="2" id="KW-1185">Reference proteome</keyword>
<organism evidence="1 2">
    <name type="scientific">Streptomyces changanensis</name>
    <dbReference type="NCBI Taxonomy" id="2964669"/>
    <lineage>
        <taxon>Bacteria</taxon>
        <taxon>Bacillati</taxon>
        <taxon>Actinomycetota</taxon>
        <taxon>Actinomycetes</taxon>
        <taxon>Kitasatosporales</taxon>
        <taxon>Streptomycetaceae</taxon>
        <taxon>Streptomyces</taxon>
    </lineage>
</organism>
<protein>
    <submittedName>
        <fullName evidence="1">Uncharacterized protein</fullName>
    </submittedName>
</protein>
<evidence type="ECO:0000313" key="2">
    <source>
        <dbReference type="Proteomes" id="UP001060150"/>
    </source>
</evidence>